<keyword evidence="2" id="KW-1185">Reference proteome</keyword>
<dbReference type="EMBL" id="JAULUE010002056">
    <property type="protein sequence ID" value="KAK5889906.1"/>
    <property type="molecule type" value="Genomic_DNA"/>
</dbReference>
<reference evidence="1 2" key="1">
    <citation type="journal article" date="2023" name="Mol. Biol. Evol.">
        <title>Genomics of Secondarily Temperate Adaptation in the Only Non-Antarctic Icefish.</title>
        <authorList>
            <person name="Rivera-Colon A.G."/>
            <person name="Rayamajhi N."/>
            <person name="Minhas B.F."/>
            <person name="Madrigal G."/>
            <person name="Bilyk K.T."/>
            <person name="Yoon V."/>
            <person name="Hune M."/>
            <person name="Gregory S."/>
            <person name="Cheng C.H.C."/>
            <person name="Catchen J.M."/>
        </authorList>
    </citation>
    <scope>NUCLEOTIDE SEQUENCE [LARGE SCALE GENOMIC DNA]</scope>
    <source>
        <strain evidence="1">JC2023a</strain>
    </source>
</reference>
<comment type="caution">
    <text evidence="1">The sequence shown here is derived from an EMBL/GenBank/DDBJ whole genome shotgun (WGS) entry which is preliminary data.</text>
</comment>
<dbReference type="Proteomes" id="UP001335648">
    <property type="component" value="Unassembled WGS sequence"/>
</dbReference>
<name>A0AAN8BQW0_9TELE</name>
<accession>A0AAN8BQW0</accession>
<dbReference type="AlphaFoldDB" id="A0AAN8BQW0"/>
<evidence type="ECO:0000313" key="2">
    <source>
        <dbReference type="Proteomes" id="UP001335648"/>
    </source>
</evidence>
<proteinExistence type="predicted"/>
<evidence type="ECO:0000313" key="1">
    <source>
        <dbReference type="EMBL" id="KAK5889906.1"/>
    </source>
</evidence>
<organism evidence="1 2">
    <name type="scientific">Champsocephalus esox</name>
    <name type="common">pike icefish</name>
    <dbReference type="NCBI Taxonomy" id="159716"/>
    <lineage>
        <taxon>Eukaryota</taxon>
        <taxon>Metazoa</taxon>
        <taxon>Chordata</taxon>
        <taxon>Craniata</taxon>
        <taxon>Vertebrata</taxon>
        <taxon>Euteleostomi</taxon>
        <taxon>Actinopterygii</taxon>
        <taxon>Neopterygii</taxon>
        <taxon>Teleostei</taxon>
        <taxon>Neoteleostei</taxon>
        <taxon>Acanthomorphata</taxon>
        <taxon>Eupercaria</taxon>
        <taxon>Perciformes</taxon>
        <taxon>Notothenioidei</taxon>
        <taxon>Channichthyidae</taxon>
        <taxon>Champsocephalus</taxon>
    </lineage>
</organism>
<protein>
    <submittedName>
        <fullName evidence="1">Uncharacterized protein</fullName>
    </submittedName>
</protein>
<gene>
    <name evidence="1" type="ORF">CesoFtcFv8_013481</name>
</gene>
<sequence length="79" mass="9139">MHILTRACVTALSHRHGATGLKHLQQRDCVPAVRNMCPSLTPLRGGRLRPWRGTSERKRKGKRKRCYWIRAHGPWVTKT</sequence>